<dbReference type="EMBL" id="JBIBSM010000024">
    <property type="protein sequence ID" value="MFF8280662.1"/>
    <property type="molecule type" value="Genomic_DNA"/>
</dbReference>
<accession>A0ABW6YLB0</accession>
<organism evidence="2 3">
    <name type="scientific">Streptomyces lateritius</name>
    <dbReference type="NCBI Taxonomy" id="67313"/>
    <lineage>
        <taxon>Bacteria</taxon>
        <taxon>Bacillati</taxon>
        <taxon>Actinomycetota</taxon>
        <taxon>Actinomycetes</taxon>
        <taxon>Kitasatosporales</taxon>
        <taxon>Streptomycetaceae</taxon>
        <taxon>Streptomyces</taxon>
    </lineage>
</organism>
<feature type="signal peptide" evidence="1">
    <location>
        <begin position="1"/>
        <end position="25"/>
    </location>
</feature>
<protein>
    <recommendedName>
        <fullName evidence="4">Chaplin</fullName>
    </recommendedName>
</protein>
<feature type="chain" id="PRO_5045262460" description="Chaplin" evidence="1">
    <location>
        <begin position="26"/>
        <end position="58"/>
    </location>
</feature>
<dbReference type="Proteomes" id="UP001603013">
    <property type="component" value="Unassembled WGS sequence"/>
</dbReference>
<evidence type="ECO:0008006" key="4">
    <source>
        <dbReference type="Google" id="ProtNLM"/>
    </source>
</evidence>
<comment type="caution">
    <text evidence="2">The sequence shown here is derived from an EMBL/GenBank/DDBJ whole genome shotgun (WGS) entry which is preliminary data.</text>
</comment>
<evidence type="ECO:0000256" key="1">
    <source>
        <dbReference type="SAM" id="SignalP"/>
    </source>
</evidence>
<evidence type="ECO:0000313" key="2">
    <source>
        <dbReference type="EMBL" id="MFF8280662.1"/>
    </source>
</evidence>
<proteinExistence type="predicted"/>
<keyword evidence="3" id="KW-1185">Reference proteome</keyword>
<sequence>MIKHIAATAALATIALGAFSAPAHAADGTLPVGSVIHDTASTALVVVTSVVNVVLPPG</sequence>
<name>A0ABW6YLB0_9ACTN</name>
<evidence type="ECO:0000313" key="3">
    <source>
        <dbReference type="Proteomes" id="UP001603013"/>
    </source>
</evidence>
<dbReference type="RefSeq" id="WP_391937460.1">
    <property type="nucleotide sequence ID" value="NZ_JBIBSM010000024.1"/>
</dbReference>
<reference evidence="2 3" key="1">
    <citation type="submission" date="2024-10" db="EMBL/GenBank/DDBJ databases">
        <title>The Natural Products Discovery Center: Release of the First 8490 Sequenced Strains for Exploring Actinobacteria Biosynthetic Diversity.</title>
        <authorList>
            <person name="Kalkreuter E."/>
            <person name="Kautsar S.A."/>
            <person name="Yang D."/>
            <person name="Bader C.D."/>
            <person name="Teijaro C.N."/>
            <person name="Fluegel L."/>
            <person name="Davis C.M."/>
            <person name="Simpson J.R."/>
            <person name="Lauterbach L."/>
            <person name="Steele A.D."/>
            <person name="Gui C."/>
            <person name="Meng S."/>
            <person name="Li G."/>
            <person name="Viehrig K."/>
            <person name="Ye F."/>
            <person name="Su P."/>
            <person name="Kiefer A.F."/>
            <person name="Nichols A."/>
            <person name="Cepeda A.J."/>
            <person name="Yan W."/>
            <person name="Fan B."/>
            <person name="Jiang Y."/>
            <person name="Adhikari A."/>
            <person name="Zheng C.-J."/>
            <person name="Schuster L."/>
            <person name="Cowan T.M."/>
            <person name="Smanski M.J."/>
            <person name="Chevrette M.G."/>
            <person name="De Carvalho L.P.S."/>
            <person name="Shen B."/>
        </authorList>
    </citation>
    <scope>NUCLEOTIDE SEQUENCE [LARGE SCALE GENOMIC DNA]</scope>
    <source>
        <strain evidence="2 3">NPDC015755</strain>
    </source>
</reference>
<keyword evidence="1" id="KW-0732">Signal</keyword>
<gene>
    <name evidence="2" type="ORF">ACF05T_32090</name>
</gene>